<reference evidence="2 3" key="1">
    <citation type="journal article" date="2020" name="Nat. Food">
        <title>A phased Vanilla planifolia genome enables genetic improvement of flavour and production.</title>
        <authorList>
            <person name="Hasing T."/>
            <person name="Tang H."/>
            <person name="Brym M."/>
            <person name="Khazi F."/>
            <person name="Huang T."/>
            <person name="Chambers A.H."/>
        </authorList>
    </citation>
    <scope>NUCLEOTIDE SEQUENCE [LARGE SCALE GENOMIC DNA]</scope>
    <source>
        <tissue evidence="2">Leaf</tissue>
    </source>
</reference>
<feature type="compositionally biased region" description="Gly residues" evidence="1">
    <location>
        <begin position="55"/>
        <end position="65"/>
    </location>
</feature>
<organism evidence="2 3">
    <name type="scientific">Vanilla planifolia</name>
    <name type="common">Vanilla</name>
    <dbReference type="NCBI Taxonomy" id="51239"/>
    <lineage>
        <taxon>Eukaryota</taxon>
        <taxon>Viridiplantae</taxon>
        <taxon>Streptophyta</taxon>
        <taxon>Embryophyta</taxon>
        <taxon>Tracheophyta</taxon>
        <taxon>Spermatophyta</taxon>
        <taxon>Magnoliopsida</taxon>
        <taxon>Liliopsida</taxon>
        <taxon>Asparagales</taxon>
        <taxon>Orchidaceae</taxon>
        <taxon>Vanilloideae</taxon>
        <taxon>Vanilleae</taxon>
        <taxon>Vanilla</taxon>
    </lineage>
</organism>
<name>A0A835S6M8_VANPL</name>
<comment type="caution">
    <text evidence="2">The sequence shown here is derived from an EMBL/GenBank/DDBJ whole genome shotgun (WGS) entry which is preliminary data.</text>
</comment>
<evidence type="ECO:0000256" key="1">
    <source>
        <dbReference type="SAM" id="MobiDB-lite"/>
    </source>
</evidence>
<feature type="region of interest" description="Disordered" evidence="1">
    <location>
        <begin position="51"/>
        <end position="72"/>
    </location>
</feature>
<feature type="region of interest" description="Disordered" evidence="1">
    <location>
        <begin position="97"/>
        <end position="121"/>
    </location>
</feature>
<dbReference type="AlphaFoldDB" id="A0A835S6M8"/>
<gene>
    <name evidence="2" type="ORF">HPP92_003665</name>
</gene>
<proteinExistence type="predicted"/>
<protein>
    <submittedName>
        <fullName evidence="2">Uncharacterized protein</fullName>
    </submittedName>
</protein>
<accession>A0A835S6M8</accession>
<feature type="region of interest" description="Disordered" evidence="1">
    <location>
        <begin position="1"/>
        <end position="39"/>
    </location>
</feature>
<dbReference type="EMBL" id="JADCNM010000001">
    <property type="protein sequence ID" value="KAG0503593.1"/>
    <property type="molecule type" value="Genomic_DNA"/>
</dbReference>
<dbReference type="Proteomes" id="UP000639772">
    <property type="component" value="Chromosome 1"/>
</dbReference>
<feature type="compositionally biased region" description="Basic and acidic residues" evidence="1">
    <location>
        <begin position="104"/>
        <end position="117"/>
    </location>
</feature>
<sequence length="169" mass="17520">MPARPRGVLQARGGEADARRADSVQLRDPSATSPPPPTKIGRIFLGWSGEDGSAVGDGGGGGKGGRSSERRKVFRKVHGGGTALLCYVGCIGSRVSSAGNGEGDGGKRGVRAEDHQCGGDGVLPEGGDCGSRVRREDGGCRVSRTGTRLLQFVAGKTDAWSLQRRIPHR</sequence>
<evidence type="ECO:0000313" key="3">
    <source>
        <dbReference type="Proteomes" id="UP000639772"/>
    </source>
</evidence>
<evidence type="ECO:0000313" key="2">
    <source>
        <dbReference type="EMBL" id="KAG0503593.1"/>
    </source>
</evidence>